<sequence length="92" mass="10416">MKTLHEMIKDLTGVTVENWKIREYLRIQVLDLQDAFLNCPNLTRTVLAGAELEGANLKGADLRYANLSCANLKGIKITKEQLEQLTVIEEDE</sequence>
<dbReference type="EMBL" id="CP031088">
    <property type="protein sequence ID" value="AXF95189.1"/>
    <property type="molecule type" value="Genomic_DNA"/>
</dbReference>
<evidence type="ECO:0008006" key="3">
    <source>
        <dbReference type="Google" id="ProtNLM"/>
    </source>
</evidence>
<accession>A0A345DLV1</accession>
<dbReference type="Pfam" id="PF00805">
    <property type="entry name" value="Pentapeptide"/>
    <property type="match status" value="1"/>
</dbReference>
<evidence type="ECO:0000313" key="2">
    <source>
        <dbReference type="Proteomes" id="UP000253689"/>
    </source>
</evidence>
<evidence type="ECO:0000313" key="1">
    <source>
        <dbReference type="EMBL" id="AXF95189.1"/>
    </source>
</evidence>
<protein>
    <recommendedName>
        <fullName evidence="3">Pentapeptide repeat-containing protein</fullName>
    </recommendedName>
</protein>
<organism evidence="1 2">
    <name type="scientific">Spiroplasma phoeniceum P40</name>
    <dbReference type="NCBI Taxonomy" id="1276259"/>
    <lineage>
        <taxon>Bacteria</taxon>
        <taxon>Bacillati</taxon>
        <taxon>Mycoplasmatota</taxon>
        <taxon>Mollicutes</taxon>
        <taxon>Entomoplasmatales</taxon>
        <taxon>Spiroplasmataceae</taxon>
        <taxon>Spiroplasma</taxon>
    </lineage>
</organism>
<reference evidence="2" key="1">
    <citation type="submission" date="2018-07" db="EMBL/GenBank/DDBJ databases">
        <title>Complete Genome Sequence of Spiroplasma phoeniceum.</title>
        <authorList>
            <person name="Davis R.E."/>
            <person name="Shao J.Y."/>
            <person name="Zhao Y."/>
            <person name="Silver A."/>
            <person name="Stump z."/>
            <person name="Gasparich G."/>
        </authorList>
    </citation>
    <scope>NUCLEOTIDE SEQUENCE [LARGE SCALE GENOMIC DNA]</scope>
    <source>
        <strain evidence="2">P40</strain>
    </source>
</reference>
<dbReference type="SUPFAM" id="SSF141571">
    <property type="entry name" value="Pentapeptide repeat-like"/>
    <property type="match status" value="1"/>
</dbReference>
<dbReference type="InterPro" id="IPR001646">
    <property type="entry name" value="5peptide_repeat"/>
</dbReference>
<proteinExistence type="predicted"/>
<dbReference type="Proteomes" id="UP000253689">
    <property type="component" value="Chromosome"/>
</dbReference>
<keyword evidence="2" id="KW-1185">Reference proteome</keyword>
<dbReference type="RefSeq" id="WP_222611557.1">
    <property type="nucleotide sequence ID" value="NZ_CP031088.1"/>
</dbReference>
<dbReference type="Gene3D" id="2.160.20.80">
    <property type="entry name" value="E3 ubiquitin-protein ligase SopA"/>
    <property type="match status" value="1"/>
</dbReference>
<name>A0A345DLV1_9MOLU</name>
<dbReference type="KEGG" id="sphh:SDAV_00194"/>
<gene>
    <name evidence="1" type="ORF">SDAV_00194</name>
</gene>
<dbReference type="AlphaFoldDB" id="A0A345DLV1"/>